<dbReference type="PANTHER" id="PTHR14058:SF5">
    <property type="entry name" value="AMYLOID BETA PRECURSOR PROTEIN BINDING FAMILY B MEMBER 1"/>
    <property type="match status" value="1"/>
</dbReference>
<keyword evidence="1" id="KW-0677">Repeat</keyword>
<dbReference type="InterPro" id="IPR006020">
    <property type="entry name" value="PTB/PI_dom"/>
</dbReference>
<dbReference type="PANTHER" id="PTHR14058">
    <property type="entry name" value="AMYLOID BETA A4 PRECURSOR PROTEIN-BINDING FAMILY B"/>
    <property type="match status" value="1"/>
</dbReference>
<evidence type="ECO:0000313" key="4">
    <source>
        <dbReference type="Proteomes" id="UP000664940"/>
    </source>
</evidence>
<dbReference type="SUPFAM" id="SSF50729">
    <property type="entry name" value="PH domain-like"/>
    <property type="match status" value="2"/>
</dbReference>
<evidence type="ECO:0000259" key="2">
    <source>
        <dbReference type="PROSITE" id="PS01179"/>
    </source>
</evidence>
<evidence type="ECO:0000313" key="3">
    <source>
        <dbReference type="EMBL" id="KAF6102046.1"/>
    </source>
</evidence>
<name>A0A834A370_9CHIR</name>
<proteinExistence type="predicted"/>
<dbReference type="Proteomes" id="UP000664940">
    <property type="component" value="Unassembled WGS sequence"/>
</dbReference>
<gene>
    <name evidence="3" type="ORF">HJG60_000799</name>
</gene>
<dbReference type="PROSITE" id="PS01179">
    <property type="entry name" value="PID"/>
    <property type="match status" value="1"/>
</dbReference>
<sequence>MLKCHVFRCEAPAKNIATSLHEICSKIMAERRNARCLVNGLSLDHSKLVDVPFQVEFPAPKNELVQKFQVYYLGNVPVAKPVGMYVLLHSGTTTLIPKLCSHPLPPSASFTRLSSCLMSPCPSKCIPPPVPLSQLHSVSCVSWQLTYLYGV</sequence>
<dbReference type="EMBL" id="JABVXQ010000006">
    <property type="protein sequence ID" value="KAF6102046.1"/>
    <property type="molecule type" value="Genomic_DNA"/>
</dbReference>
<dbReference type="Pfam" id="PF00640">
    <property type="entry name" value="PID"/>
    <property type="match status" value="1"/>
</dbReference>
<organism evidence="3 4">
    <name type="scientific">Phyllostomus discolor</name>
    <name type="common">pale spear-nosed bat</name>
    <dbReference type="NCBI Taxonomy" id="89673"/>
    <lineage>
        <taxon>Eukaryota</taxon>
        <taxon>Metazoa</taxon>
        <taxon>Chordata</taxon>
        <taxon>Craniata</taxon>
        <taxon>Vertebrata</taxon>
        <taxon>Euteleostomi</taxon>
        <taxon>Mammalia</taxon>
        <taxon>Eutheria</taxon>
        <taxon>Laurasiatheria</taxon>
        <taxon>Chiroptera</taxon>
        <taxon>Yangochiroptera</taxon>
        <taxon>Phyllostomidae</taxon>
        <taxon>Phyllostominae</taxon>
        <taxon>Phyllostomus</taxon>
    </lineage>
</organism>
<reference evidence="3 4" key="1">
    <citation type="journal article" date="2020" name="Nature">
        <title>Six reference-quality genomes reveal evolution of bat adaptations.</title>
        <authorList>
            <person name="Jebb D."/>
            <person name="Huang Z."/>
            <person name="Pippel M."/>
            <person name="Hughes G.M."/>
            <person name="Lavrichenko K."/>
            <person name="Devanna P."/>
            <person name="Winkler S."/>
            <person name="Jermiin L.S."/>
            <person name="Skirmuntt E.C."/>
            <person name="Katzourakis A."/>
            <person name="Burkitt-Gray L."/>
            <person name="Ray D.A."/>
            <person name="Sullivan K.A.M."/>
            <person name="Roscito J.G."/>
            <person name="Kirilenko B.M."/>
            <person name="Davalos L.M."/>
            <person name="Corthals A.P."/>
            <person name="Power M.L."/>
            <person name="Jones G."/>
            <person name="Ransome R.D."/>
            <person name="Dechmann D.K.N."/>
            <person name="Locatelli A.G."/>
            <person name="Puechmaille S.J."/>
            <person name="Fedrigo O."/>
            <person name="Jarvis E.D."/>
            <person name="Hiller M."/>
            <person name="Vernes S.C."/>
            <person name="Myers E.W."/>
            <person name="Teeling E.C."/>
        </authorList>
    </citation>
    <scope>NUCLEOTIDE SEQUENCE [LARGE SCALE GENOMIC DNA]</scope>
    <source>
        <strain evidence="3">Bat1K_MPI-CBG_1</strain>
    </source>
</reference>
<dbReference type="GO" id="GO:0005634">
    <property type="term" value="C:nucleus"/>
    <property type="evidence" value="ECO:0007669"/>
    <property type="project" value="TreeGrafter"/>
</dbReference>
<protein>
    <submittedName>
        <fullName evidence="3">Amyloid beta protein binding family B member 1</fullName>
    </submittedName>
</protein>
<feature type="domain" description="PID" evidence="2">
    <location>
        <begin position="4"/>
        <end position="34"/>
    </location>
</feature>
<dbReference type="GO" id="GO:0006355">
    <property type="term" value="P:regulation of DNA-templated transcription"/>
    <property type="evidence" value="ECO:0007669"/>
    <property type="project" value="TreeGrafter"/>
</dbReference>
<accession>A0A834A370</accession>
<dbReference type="GO" id="GO:0001540">
    <property type="term" value="F:amyloid-beta binding"/>
    <property type="evidence" value="ECO:0007669"/>
    <property type="project" value="InterPro"/>
</dbReference>
<dbReference type="Gene3D" id="2.30.29.30">
    <property type="entry name" value="Pleckstrin-homology domain (PH domain)/Phosphotyrosine-binding domain (PTB)"/>
    <property type="match status" value="1"/>
</dbReference>
<comment type="caution">
    <text evidence="3">The sequence shown here is derived from an EMBL/GenBank/DDBJ whole genome shotgun (WGS) entry which is preliminary data.</text>
</comment>
<dbReference type="InterPro" id="IPR011993">
    <property type="entry name" value="PH-like_dom_sf"/>
</dbReference>
<evidence type="ECO:0000256" key="1">
    <source>
        <dbReference type="ARBA" id="ARBA00022737"/>
    </source>
</evidence>
<dbReference type="GO" id="GO:0005737">
    <property type="term" value="C:cytoplasm"/>
    <property type="evidence" value="ECO:0007669"/>
    <property type="project" value="TreeGrafter"/>
</dbReference>
<dbReference type="AlphaFoldDB" id="A0A834A370"/>
<dbReference type="InterPro" id="IPR039576">
    <property type="entry name" value="APBB1/2/3"/>
</dbReference>